<dbReference type="GO" id="GO:0016592">
    <property type="term" value="C:mediator complex"/>
    <property type="evidence" value="ECO:0007669"/>
    <property type="project" value="InterPro"/>
</dbReference>
<keyword evidence="8" id="KW-1185">Reference proteome</keyword>
<dbReference type="GO" id="GO:0003712">
    <property type="term" value="F:transcription coregulator activity"/>
    <property type="evidence" value="ECO:0007669"/>
    <property type="project" value="InterPro"/>
</dbReference>
<evidence type="ECO:0000313" key="8">
    <source>
        <dbReference type="Proteomes" id="UP001309876"/>
    </source>
</evidence>
<evidence type="ECO:0000256" key="6">
    <source>
        <dbReference type="SAM" id="MobiDB-lite"/>
    </source>
</evidence>
<dbReference type="GO" id="GO:0006357">
    <property type="term" value="P:regulation of transcription by RNA polymerase II"/>
    <property type="evidence" value="ECO:0007669"/>
    <property type="project" value="InterPro"/>
</dbReference>
<feature type="region of interest" description="Disordered" evidence="6">
    <location>
        <begin position="149"/>
        <end position="171"/>
    </location>
</feature>
<evidence type="ECO:0000256" key="1">
    <source>
        <dbReference type="ARBA" id="ARBA00004123"/>
    </source>
</evidence>
<dbReference type="InterPro" id="IPR009332">
    <property type="entry name" value="Med22"/>
</dbReference>
<accession>A0AAN7SXG1</accession>
<comment type="similarity">
    <text evidence="2">Belongs to the Mediator complex subunit 22 family.</text>
</comment>
<dbReference type="EMBL" id="JAVRRJ010000006">
    <property type="protein sequence ID" value="KAK5083891.1"/>
    <property type="molecule type" value="Genomic_DNA"/>
</dbReference>
<gene>
    <name evidence="7" type="ORF">LTR05_006398</name>
</gene>
<evidence type="ECO:0000313" key="7">
    <source>
        <dbReference type="EMBL" id="KAK5083891.1"/>
    </source>
</evidence>
<sequence length="171" mass="19147">MAEDPTLAAAKAAQAEAKSTKRENVISTKPNAQYMLARIDVLTQIFVFRLSNLLESADPAGPEKDTPEQPPSLVDTANHQLLADTVTMALIRAAEELMVLTRTMKELWLLGNLDTLVSDQTNEEREKTENLKKDEDAVVRGLHEWFKQNGDKLSRPLDEQKGEEDTKMVND</sequence>
<feature type="compositionally biased region" description="Low complexity" evidence="6">
    <location>
        <begin position="8"/>
        <end position="17"/>
    </location>
</feature>
<keyword evidence="4" id="KW-0804">Transcription</keyword>
<dbReference type="Gene3D" id="6.10.280.160">
    <property type="entry name" value="Mediator of RNA polymerase II transcription subunit 22"/>
    <property type="match status" value="1"/>
</dbReference>
<proteinExistence type="inferred from homology"/>
<comment type="caution">
    <text evidence="7">The sequence shown here is derived from an EMBL/GenBank/DDBJ whole genome shotgun (WGS) entry which is preliminary data.</text>
</comment>
<dbReference type="Pfam" id="PF06179">
    <property type="entry name" value="Med22"/>
    <property type="match status" value="1"/>
</dbReference>
<keyword evidence="5" id="KW-0539">Nucleus</keyword>
<comment type="subcellular location">
    <subcellularLocation>
        <location evidence="1">Nucleus</location>
    </subcellularLocation>
</comment>
<evidence type="ECO:0000256" key="4">
    <source>
        <dbReference type="ARBA" id="ARBA00023163"/>
    </source>
</evidence>
<protein>
    <submittedName>
        <fullName evidence="7">Uncharacterized protein</fullName>
    </submittedName>
</protein>
<dbReference type="Proteomes" id="UP001309876">
    <property type="component" value="Unassembled WGS sequence"/>
</dbReference>
<organism evidence="7 8">
    <name type="scientific">Lithohypha guttulata</name>
    <dbReference type="NCBI Taxonomy" id="1690604"/>
    <lineage>
        <taxon>Eukaryota</taxon>
        <taxon>Fungi</taxon>
        <taxon>Dikarya</taxon>
        <taxon>Ascomycota</taxon>
        <taxon>Pezizomycotina</taxon>
        <taxon>Eurotiomycetes</taxon>
        <taxon>Chaetothyriomycetidae</taxon>
        <taxon>Chaetothyriales</taxon>
        <taxon>Trichomeriaceae</taxon>
        <taxon>Lithohypha</taxon>
    </lineage>
</organism>
<name>A0AAN7SXG1_9EURO</name>
<evidence type="ECO:0000256" key="2">
    <source>
        <dbReference type="ARBA" id="ARBA00005942"/>
    </source>
</evidence>
<keyword evidence="3" id="KW-0805">Transcription regulation</keyword>
<dbReference type="AlphaFoldDB" id="A0AAN7SXG1"/>
<evidence type="ECO:0000256" key="3">
    <source>
        <dbReference type="ARBA" id="ARBA00023015"/>
    </source>
</evidence>
<feature type="region of interest" description="Disordered" evidence="6">
    <location>
        <begin position="1"/>
        <end position="22"/>
    </location>
</feature>
<reference evidence="7 8" key="1">
    <citation type="submission" date="2023-08" db="EMBL/GenBank/DDBJ databases">
        <title>Black Yeasts Isolated from many extreme environments.</title>
        <authorList>
            <person name="Coleine C."/>
            <person name="Stajich J.E."/>
            <person name="Selbmann L."/>
        </authorList>
    </citation>
    <scope>NUCLEOTIDE SEQUENCE [LARGE SCALE GENOMIC DNA]</scope>
    <source>
        <strain evidence="7 8">CCFEE 5910</strain>
    </source>
</reference>
<evidence type="ECO:0000256" key="5">
    <source>
        <dbReference type="ARBA" id="ARBA00023242"/>
    </source>
</evidence>